<dbReference type="InParanoid" id="A0A1I4ITQ7"/>
<feature type="region of interest" description="Disordered" evidence="2">
    <location>
        <begin position="1"/>
        <end position="20"/>
    </location>
</feature>
<dbReference type="Gene3D" id="3.30.565.10">
    <property type="entry name" value="Histidine kinase-like ATPase, C-terminal domain"/>
    <property type="match status" value="1"/>
</dbReference>
<sequence>MSEALWTHRPQPQPGSPVRGVWRGAPTTLAELRALRLQLRAVLDDGGRPPGATDDDVARLLQAFEELGSNGVRHGGGLVQMILTTGASGWLLEVSDAAGHAPPAPAVDRDAALGGLGLYLVARLCSAHGWTAGEGGRKVVWASVDFTGDATPPDAPAPAPAPQPAVAGPTGAPAQGPAAAPRTTPGVPRGGAARVRRHRRFVSRAAAPRLSAVFVAVVLTVTLLLAWLASTVNANNNERLLQKQVAQAATLLVTQVAVIQTQMADAGQVATATSGRPAPFTRFAASTAAVPGTSLSLWRVDGDRVEQLAVHGPDPQLPPGGPAPFFTGLEPTGRLSVAGILQGPEPRLAYALMPADDPGGLVVYAEIPLNRQVSVQPGEAFSGLDLAVFLGRTTAADQLVQTTAPLPIRGDTATTRVPFGDTELTVVAASRSGLTGSLSAALPWIVLGVGGVLAVGGGAVVETLSRRRAVAERLAAENQRLYQQQRSIASGLQHALLPEVPHVDGIEIAARYVAGADGMEVGGDWYDVITRPSGECVFVVGDISGRGLPAATTMAALRFAVRSYVAQGDDIATVLTRLRGLLDIEVDHQFATVLLGELDPAAGLVRVVSAGHFGPLLVRAGHAEFLEVPAARPIGVAPSASPAVTEARVSGPATLLAFTDGAVERLGEVLDTGLERLRATAAAADTQPLPELLDELMQAQTGDGGRDDTVILGLRWTPVGG</sequence>
<dbReference type="Proteomes" id="UP000199152">
    <property type="component" value="Unassembled WGS sequence"/>
</dbReference>
<organism evidence="5 6">
    <name type="scientific">Geodermatophilus ruber</name>
    <dbReference type="NCBI Taxonomy" id="504800"/>
    <lineage>
        <taxon>Bacteria</taxon>
        <taxon>Bacillati</taxon>
        <taxon>Actinomycetota</taxon>
        <taxon>Actinomycetes</taxon>
        <taxon>Geodermatophilales</taxon>
        <taxon>Geodermatophilaceae</taxon>
        <taxon>Geodermatophilus</taxon>
    </lineage>
</organism>
<evidence type="ECO:0000256" key="1">
    <source>
        <dbReference type="ARBA" id="ARBA00022801"/>
    </source>
</evidence>
<dbReference type="InterPro" id="IPR036890">
    <property type="entry name" value="HATPase_C_sf"/>
</dbReference>
<dbReference type="AlphaFoldDB" id="A0A1I4ITQ7"/>
<feature type="compositionally biased region" description="Pro residues" evidence="2">
    <location>
        <begin position="153"/>
        <end position="163"/>
    </location>
</feature>
<dbReference type="PANTHER" id="PTHR43156:SF2">
    <property type="entry name" value="STAGE II SPORULATION PROTEIN E"/>
    <property type="match status" value="1"/>
</dbReference>
<dbReference type="Pfam" id="PF07228">
    <property type="entry name" value="SpoIIE"/>
    <property type="match status" value="1"/>
</dbReference>
<keyword evidence="6" id="KW-1185">Reference proteome</keyword>
<keyword evidence="1" id="KW-0378">Hydrolase</keyword>
<dbReference type="InterPro" id="IPR036457">
    <property type="entry name" value="PPM-type-like_dom_sf"/>
</dbReference>
<reference evidence="5 6" key="1">
    <citation type="submission" date="2016-10" db="EMBL/GenBank/DDBJ databases">
        <authorList>
            <person name="de Groot N.N."/>
        </authorList>
    </citation>
    <scope>NUCLEOTIDE SEQUENCE [LARGE SCALE GENOMIC DNA]</scope>
    <source>
        <strain evidence="5 6">DSM 45317</strain>
    </source>
</reference>
<dbReference type="CDD" id="cd16936">
    <property type="entry name" value="HATPase_RsbW-like"/>
    <property type="match status" value="1"/>
</dbReference>
<dbReference type="InterPro" id="IPR052016">
    <property type="entry name" value="Bact_Sigma-Reg"/>
</dbReference>
<dbReference type="InterPro" id="IPR003594">
    <property type="entry name" value="HATPase_dom"/>
</dbReference>
<dbReference type="Pfam" id="PF13581">
    <property type="entry name" value="HATPase_c_2"/>
    <property type="match status" value="1"/>
</dbReference>
<evidence type="ECO:0000259" key="4">
    <source>
        <dbReference type="SMART" id="SM00331"/>
    </source>
</evidence>
<dbReference type="STRING" id="504800.SAMN04488085_113107"/>
<keyword evidence="3" id="KW-0472">Membrane</keyword>
<evidence type="ECO:0000256" key="3">
    <source>
        <dbReference type="SAM" id="Phobius"/>
    </source>
</evidence>
<keyword evidence="3" id="KW-0812">Transmembrane</keyword>
<feature type="transmembrane region" description="Helical" evidence="3">
    <location>
        <begin position="206"/>
        <end position="229"/>
    </location>
</feature>
<keyword evidence="3" id="KW-1133">Transmembrane helix</keyword>
<feature type="domain" description="PPM-type phosphatase" evidence="4">
    <location>
        <begin position="503"/>
        <end position="715"/>
    </location>
</feature>
<dbReference type="Gene3D" id="3.60.40.10">
    <property type="entry name" value="PPM-type phosphatase domain"/>
    <property type="match status" value="1"/>
</dbReference>
<evidence type="ECO:0000256" key="2">
    <source>
        <dbReference type="SAM" id="MobiDB-lite"/>
    </source>
</evidence>
<dbReference type="PANTHER" id="PTHR43156">
    <property type="entry name" value="STAGE II SPORULATION PROTEIN E-RELATED"/>
    <property type="match status" value="1"/>
</dbReference>
<name>A0A1I4ITQ7_9ACTN</name>
<accession>A0A1I4ITQ7</accession>
<protein>
    <submittedName>
        <fullName evidence="5">Serine phosphatase RsbU, regulator of sigma subunit</fullName>
    </submittedName>
</protein>
<evidence type="ECO:0000313" key="5">
    <source>
        <dbReference type="EMBL" id="SFL57146.1"/>
    </source>
</evidence>
<feature type="compositionally biased region" description="Low complexity" evidence="2">
    <location>
        <begin position="164"/>
        <end position="193"/>
    </location>
</feature>
<dbReference type="SUPFAM" id="SSF55874">
    <property type="entry name" value="ATPase domain of HSP90 chaperone/DNA topoisomerase II/histidine kinase"/>
    <property type="match status" value="1"/>
</dbReference>
<evidence type="ECO:0000313" key="6">
    <source>
        <dbReference type="Proteomes" id="UP000199152"/>
    </source>
</evidence>
<gene>
    <name evidence="5" type="ORF">SAMN04488085_113107</name>
</gene>
<dbReference type="EMBL" id="FOSW01000013">
    <property type="protein sequence ID" value="SFL57146.1"/>
    <property type="molecule type" value="Genomic_DNA"/>
</dbReference>
<dbReference type="InterPro" id="IPR001932">
    <property type="entry name" value="PPM-type_phosphatase-like_dom"/>
</dbReference>
<dbReference type="GO" id="GO:0016791">
    <property type="term" value="F:phosphatase activity"/>
    <property type="evidence" value="ECO:0007669"/>
    <property type="project" value="TreeGrafter"/>
</dbReference>
<proteinExistence type="predicted"/>
<dbReference type="RefSeq" id="WP_091327990.1">
    <property type="nucleotide sequence ID" value="NZ_FOSW01000013.1"/>
</dbReference>
<feature type="region of interest" description="Disordered" evidence="2">
    <location>
        <begin position="150"/>
        <end position="194"/>
    </location>
</feature>
<dbReference type="SMART" id="SM00331">
    <property type="entry name" value="PP2C_SIG"/>
    <property type="match status" value="1"/>
</dbReference>